<dbReference type="Proteomes" id="UP001454036">
    <property type="component" value="Unassembled WGS sequence"/>
</dbReference>
<feature type="region of interest" description="Disordered" evidence="1">
    <location>
        <begin position="50"/>
        <end position="114"/>
    </location>
</feature>
<name>A0AAV3NGM2_LITER</name>
<evidence type="ECO:0000313" key="2">
    <source>
        <dbReference type="EMBL" id="GAA0138494.1"/>
    </source>
</evidence>
<keyword evidence="3" id="KW-1185">Reference proteome</keyword>
<accession>A0AAV3NGM2</accession>
<gene>
    <name evidence="2" type="ORF">LIER_00232</name>
</gene>
<proteinExistence type="predicted"/>
<sequence>MLVDTGSLVDIMYLAAYDRLGLPHNLLKPACTPLIGAIVSRLHLKMKFPTTGGVGEVSGDQKKDRVCYQQSIPRGTSLKDPPKQKRHKEGPPEVMKTVQPGGQVPDNSSRERKS</sequence>
<comment type="caution">
    <text evidence="2">The sequence shown here is derived from an EMBL/GenBank/DDBJ whole genome shotgun (WGS) entry which is preliminary data.</text>
</comment>
<reference evidence="2 3" key="1">
    <citation type="submission" date="2024-01" db="EMBL/GenBank/DDBJ databases">
        <title>The complete chloroplast genome sequence of Lithospermum erythrorhizon: insights into the phylogenetic relationship among Boraginaceae species and the maternal lineages of purple gromwells.</title>
        <authorList>
            <person name="Okada T."/>
            <person name="Watanabe K."/>
        </authorList>
    </citation>
    <scope>NUCLEOTIDE SEQUENCE [LARGE SCALE GENOMIC DNA]</scope>
</reference>
<dbReference type="AlphaFoldDB" id="A0AAV3NGM2"/>
<protein>
    <submittedName>
        <fullName evidence="2">Uncharacterized protein</fullName>
    </submittedName>
</protein>
<organism evidence="2 3">
    <name type="scientific">Lithospermum erythrorhizon</name>
    <name type="common">Purple gromwell</name>
    <name type="synonym">Lithospermum officinale var. erythrorhizon</name>
    <dbReference type="NCBI Taxonomy" id="34254"/>
    <lineage>
        <taxon>Eukaryota</taxon>
        <taxon>Viridiplantae</taxon>
        <taxon>Streptophyta</taxon>
        <taxon>Embryophyta</taxon>
        <taxon>Tracheophyta</taxon>
        <taxon>Spermatophyta</taxon>
        <taxon>Magnoliopsida</taxon>
        <taxon>eudicotyledons</taxon>
        <taxon>Gunneridae</taxon>
        <taxon>Pentapetalae</taxon>
        <taxon>asterids</taxon>
        <taxon>lamiids</taxon>
        <taxon>Boraginales</taxon>
        <taxon>Boraginaceae</taxon>
        <taxon>Boraginoideae</taxon>
        <taxon>Lithospermeae</taxon>
        <taxon>Lithospermum</taxon>
    </lineage>
</organism>
<evidence type="ECO:0000256" key="1">
    <source>
        <dbReference type="SAM" id="MobiDB-lite"/>
    </source>
</evidence>
<dbReference type="EMBL" id="BAABME010000015">
    <property type="protein sequence ID" value="GAA0138494.1"/>
    <property type="molecule type" value="Genomic_DNA"/>
</dbReference>
<evidence type="ECO:0000313" key="3">
    <source>
        <dbReference type="Proteomes" id="UP001454036"/>
    </source>
</evidence>